<sequence length="79" mass="8868">MLILSRRTGESLHVGDDIKITVLSVRGQQVKIGLDLPERMPVYREEIYLKVQGQNTSALALDNDDLIAAAMLWTSKESR</sequence>
<keyword evidence="2 5" id="KW-0678">Repressor</keyword>
<reference evidence="7" key="1">
    <citation type="submission" date="2016-02" db="EMBL/GenBank/DDBJ databases">
        <authorList>
            <person name="Holder M.E."/>
            <person name="Ajami N.J."/>
            <person name="Petrosino J.F."/>
        </authorList>
    </citation>
    <scope>NUCLEOTIDE SEQUENCE [LARGE SCALE GENOMIC DNA]</scope>
    <source>
        <strain evidence="7">DSM 12838</strain>
    </source>
</reference>
<comment type="subcellular location">
    <subcellularLocation>
        <location evidence="5">Cytoplasm</location>
    </subcellularLocation>
</comment>
<dbReference type="SUPFAM" id="SSF117130">
    <property type="entry name" value="CsrA-like"/>
    <property type="match status" value="1"/>
</dbReference>
<name>A0A0X8JQL3_9BACT</name>
<proteinExistence type="inferred from homology"/>
<dbReference type="GO" id="GO:0006109">
    <property type="term" value="P:regulation of carbohydrate metabolic process"/>
    <property type="evidence" value="ECO:0007669"/>
    <property type="project" value="InterPro"/>
</dbReference>
<evidence type="ECO:0000256" key="4">
    <source>
        <dbReference type="ARBA" id="ARBA00022884"/>
    </source>
</evidence>
<keyword evidence="5" id="KW-1005">Bacterial flagellum biogenesis</keyword>
<dbReference type="Pfam" id="PF02599">
    <property type="entry name" value="CsrA"/>
    <property type="match status" value="1"/>
</dbReference>
<dbReference type="InterPro" id="IPR003751">
    <property type="entry name" value="CsrA"/>
</dbReference>
<accession>A0A0X8JQL3</accession>
<dbReference type="GO" id="GO:0005829">
    <property type="term" value="C:cytosol"/>
    <property type="evidence" value="ECO:0007669"/>
    <property type="project" value="TreeGrafter"/>
</dbReference>
<dbReference type="NCBIfam" id="NF002469">
    <property type="entry name" value="PRK01712.1"/>
    <property type="match status" value="1"/>
</dbReference>
<evidence type="ECO:0000256" key="3">
    <source>
        <dbReference type="ARBA" id="ARBA00022845"/>
    </source>
</evidence>
<dbReference type="InterPro" id="IPR036107">
    <property type="entry name" value="CsrA_sf"/>
</dbReference>
<evidence type="ECO:0000313" key="6">
    <source>
        <dbReference type="EMBL" id="AMD93114.1"/>
    </source>
</evidence>
<keyword evidence="4 5" id="KW-0694">RNA-binding</keyword>
<dbReference type="GO" id="GO:0044781">
    <property type="term" value="P:bacterial-type flagellum organization"/>
    <property type="evidence" value="ECO:0007669"/>
    <property type="project" value="UniProtKB-KW"/>
</dbReference>
<evidence type="ECO:0000256" key="1">
    <source>
        <dbReference type="ARBA" id="ARBA00022490"/>
    </source>
</evidence>
<dbReference type="RefSeq" id="WP_066605964.1">
    <property type="nucleotide sequence ID" value="NZ_CP014230.1"/>
</dbReference>
<dbReference type="GO" id="GO:1902208">
    <property type="term" value="P:regulation of bacterial-type flagellum assembly"/>
    <property type="evidence" value="ECO:0007669"/>
    <property type="project" value="UniProtKB-UniRule"/>
</dbReference>
<dbReference type="EMBL" id="CP014230">
    <property type="protein sequence ID" value="AMD93114.1"/>
    <property type="molecule type" value="Genomic_DNA"/>
</dbReference>
<dbReference type="PANTHER" id="PTHR34984">
    <property type="entry name" value="CARBON STORAGE REGULATOR"/>
    <property type="match status" value="1"/>
</dbReference>
<keyword evidence="3 5" id="KW-0810">Translation regulation</keyword>
<dbReference type="PANTHER" id="PTHR34984:SF1">
    <property type="entry name" value="CARBON STORAGE REGULATOR"/>
    <property type="match status" value="1"/>
</dbReference>
<evidence type="ECO:0000313" key="7">
    <source>
        <dbReference type="Proteomes" id="UP000063964"/>
    </source>
</evidence>
<dbReference type="OrthoDB" id="9809061at2"/>
<dbReference type="STRING" id="888061.AXF15_08410"/>
<dbReference type="HAMAP" id="MF_00167">
    <property type="entry name" value="CsrA"/>
    <property type="match status" value="1"/>
</dbReference>
<dbReference type="Proteomes" id="UP000063964">
    <property type="component" value="Chromosome"/>
</dbReference>
<dbReference type="AlphaFoldDB" id="A0A0X8JQL3"/>
<dbReference type="KEGG" id="doa:AXF15_08410"/>
<gene>
    <name evidence="5" type="primary">csrA</name>
    <name evidence="6" type="ORF">AXF15_08410</name>
</gene>
<keyword evidence="1 5" id="KW-0963">Cytoplasm</keyword>
<comment type="function">
    <text evidence="5">A translational regulator that binds mRNA to regulate translation initiation and/or mRNA stability. Usually binds in the 5'-UTR at or near the Shine-Dalgarno sequence preventing ribosome-binding, thus repressing translation. Its main target seems to be the major flagellin gene, while its function is anatagonized by FliW.</text>
</comment>
<evidence type="ECO:0000256" key="2">
    <source>
        <dbReference type="ARBA" id="ARBA00022491"/>
    </source>
</evidence>
<dbReference type="Gene3D" id="2.60.40.4380">
    <property type="entry name" value="Translational regulator CsrA"/>
    <property type="match status" value="1"/>
</dbReference>
<dbReference type="NCBIfam" id="TIGR00202">
    <property type="entry name" value="csrA"/>
    <property type="match status" value="1"/>
</dbReference>
<dbReference type="GO" id="GO:0048027">
    <property type="term" value="F:mRNA 5'-UTR binding"/>
    <property type="evidence" value="ECO:0007669"/>
    <property type="project" value="UniProtKB-UniRule"/>
</dbReference>
<protein>
    <recommendedName>
        <fullName evidence="5">Translational regulator CsrA</fullName>
    </recommendedName>
</protein>
<dbReference type="GO" id="GO:0006402">
    <property type="term" value="P:mRNA catabolic process"/>
    <property type="evidence" value="ECO:0007669"/>
    <property type="project" value="InterPro"/>
</dbReference>
<evidence type="ECO:0000256" key="5">
    <source>
        <dbReference type="HAMAP-Rule" id="MF_00167"/>
    </source>
</evidence>
<comment type="similarity">
    <text evidence="5">Belongs to the CsrA/RsmA family.</text>
</comment>
<comment type="subunit">
    <text evidence="5">Homodimer; the beta-strands of each monomer intercalate to form a hydrophobic core, while the alpha-helices form wings that extend away from the core.</text>
</comment>
<keyword evidence="7" id="KW-1185">Reference proteome</keyword>
<dbReference type="GO" id="GO:0045947">
    <property type="term" value="P:negative regulation of translational initiation"/>
    <property type="evidence" value="ECO:0007669"/>
    <property type="project" value="UniProtKB-UniRule"/>
</dbReference>
<organism evidence="6 7">
    <name type="scientific">Desulfomicrobium orale DSM 12838</name>
    <dbReference type="NCBI Taxonomy" id="888061"/>
    <lineage>
        <taxon>Bacteria</taxon>
        <taxon>Pseudomonadati</taxon>
        <taxon>Thermodesulfobacteriota</taxon>
        <taxon>Desulfovibrionia</taxon>
        <taxon>Desulfovibrionales</taxon>
        <taxon>Desulfomicrobiaceae</taxon>
        <taxon>Desulfomicrobium</taxon>
    </lineage>
</organism>
<dbReference type="FunFam" id="2.60.40.4380:FF:000002">
    <property type="entry name" value="Translational regulator CsrA"/>
    <property type="match status" value="1"/>
</dbReference>